<proteinExistence type="predicted"/>
<accession>A0ABQ2A273</accession>
<feature type="transmembrane region" description="Helical" evidence="6">
    <location>
        <begin position="835"/>
        <end position="859"/>
    </location>
</feature>
<evidence type="ECO:0000256" key="2">
    <source>
        <dbReference type="ARBA" id="ARBA00022692"/>
    </source>
</evidence>
<sequence length="884" mass="92402">MFKSEWKSILKHRMTMLTVIAMLLVPGLYGLFFLSAYWNPYGHTDRLSVAVVNEDAGTQYEGKRLDVGKDFVEGLKDNDSFQWVTTGKQEALAGLNDEKYIMVIELPENFSENASTLLNNDPKKMNIQYYTNSGMGYSSAQIAKSAIKEVNQEIAEQVTKEYATTVFKSLTELVDGLKDADDGAKKLDDGAADLADGSQKLADNLKKLAANSVTFQEGVSDLKMGAGTLSTGIASATTGAVQLNNGLGTLSGGAAQLNDGLGTLSTGAQKLDNGLGTLSTGAQKLDDGLGTLQTGAGSLQTGAAQLDQGLTQLKDGATTLTDGSRKLQSGAEQLNQGLGQSSAGLNQLQEQLTPFAAGMAQLNEAVQGLGTQASAAVDGLGAAQQQLQQKAASIKEQQEAMAAYIQGSSTIPDADKQKLLAMMAAGASASGNDSSASGDSSQLQQSLGQLDQLTSSVAQLNEGAQRIQSAVGQLAAGQDQLLQGSSSLVDGQKQVTDGLGTLATKIGEAEAGSKKLADGAGSLVSGADQLKAGSSSLVSGADQLKDGSSSLVSGAGQLQDGSQSLVSGADKLQTGSSSLVSGLGQLKDGGSQLVTGIGKLGSATGELRDGADQLADGSVTLNNGVGDLKDGTNELYTSLTDGVEKAGDVSSDDKTYDMFAQPTELRHSDVHDVTEYGEGLAPYMMSIALFAGALMFSSVYPLKTPQIRPRSGWAWFWSKFSIILFMAILQSAILDAVLIGFVGLQVQSLWHFYAITFTLSLTFLSLLFFLFAALGKVGQFIAFLILLMQIGGSAGTFPKVLTPDFFQAINPFLPATYGIRALREAVSLGNDWGYFWAQLGHVAIFGVVFILLALAVFLFSSKKIKTGIEEEQEGMVPNQAPAKA</sequence>
<keyword evidence="3 6" id="KW-1133">Transmembrane helix</keyword>
<evidence type="ECO:0000313" key="8">
    <source>
        <dbReference type="EMBL" id="GGH82876.1"/>
    </source>
</evidence>
<evidence type="ECO:0000256" key="3">
    <source>
        <dbReference type="ARBA" id="ARBA00022989"/>
    </source>
</evidence>
<dbReference type="Pfam" id="PF12698">
    <property type="entry name" value="ABC2_membrane_3"/>
    <property type="match status" value="2"/>
</dbReference>
<dbReference type="Gene3D" id="3.40.1710.10">
    <property type="entry name" value="abc type-2 transporter like domain"/>
    <property type="match status" value="1"/>
</dbReference>
<gene>
    <name evidence="8" type="ORF">GCM10007362_34860</name>
</gene>
<feature type="transmembrane region" description="Helical" evidence="6">
    <location>
        <begin position="780"/>
        <end position="797"/>
    </location>
</feature>
<evidence type="ECO:0000256" key="1">
    <source>
        <dbReference type="ARBA" id="ARBA00004141"/>
    </source>
</evidence>
<evidence type="ECO:0000256" key="4">
    <source>
        <dbReference type="ARBA" id="ARBA00023136"/>
    </source>
</evidence>
<dbReference type="EMBL" id="BMDD01000004">
    <property type="protein sequence ID" value="GGH82876.1"/>
    <property type="molecule type" value="Genomic_DNA"/>
</dbReference>
<feature type="domain" description="ABC-2 type transporter transmembrane" evidence="7">
    <location>
        <begin position="18"/>
        <end position="157"/>
    </location>
</feature>
<dbReference type="InterPro" id="IPR017500">
    <property type="entry name" value="Phage_infect_YhgE_N"/>
</dbReference>
<dbReference type="Proteomes" id="UP000605427">
    <property type="component" value="Unassembled WGS sequence"/>
</dbReference>
<dbReference type="InterPro" id="IPR017501">
    <property type="entry name" value="Phage_infect_YhgE_C"/>
</dbReference>
<dbReference type="NCBIfam" id="TIGR03062">
    <property type="entry name" value="pip_yhgE_Cterm"/>
    <property type="match status" value="1"/>
</dbReference>
<feature type="transmembrane region" description="Helical" evidence="6">
    <location>
        <begin position="680"/>
        <end position="702"/>
    </location>
</feature>
<dbReference type="RefSeq" id="WP_172245826.1">
    <property type="nucleotide sequence ID" value="NZ_BMDD01000004.1"/>
</dbReference>
<evidence type="ECO:0000259" key="7">
    <source>
        <dbReference type="Pfam" id="PF12698"/>
    </source>
</evidence>
<name>A0ABQ2A273_9BACL</name>
<feature type="transmembrane region" description="Helical" evidence="6">
    <location>
        <begin position="722"/>
        <end position="744"/>
    </location>
</feature>
<evidence type="ECO:0000256" key="5">
    <source>
        <dbReference type="SAM" id="MobiDB-lite"/>
    </source>
</evidence>
<dbReference type="SUPFAM" id="SSF58104">
    <property type="entry name" value="Methyl-accepting chemotaxis protein (MCP) signaling domain"/>
    <property type="match status" value="1"/>
</dbReference>
<dbReference type="NCBIfam" id="TIGR03061">
    <property type="entry name" value="pip_yhgE_Nterm"/>
    <property type="match status" value="1"/>
</dbReference>
<dbReference type="InterPro" id="IPR023908">
    <property type="entry name" value="xxxLxxG_rpt"/>
</dbReference>
<dbReference type="InterPro" id="IPR051328">
    <property type="entry name" value="T7SS_ABC-Transporter"/>
</dbReference>
<feature type="domain" description="ABC-2 type transporter transmembrane" evidence="7">
    <location>
        <begin position="673"/>
        <end position="854"/>
    </location>
</feature>
<reference evidence="9" key="1">
    <citation type="journal article" date="2019" name="Int. J. Syst. Evol. Microbiol.">
        <title>The Global Catalogue of Microorganisms (GCM) 10K type strain sequencing project: providing services to taxonomists for standard genome sequencing and annotation.</title>
        <authorList>
            <consortium name="The Broad Institute Genomics Platform"/>
            <consortium name="The Broad Institute Genome Sequencing Center for Infectious Disease"/>
            <person name="Wu L."/>
            <person name="Ma J."/>
        </authorList>
    </citation>
    <scope>NUCLEOTIDE SEQUENCE [LARGE SCALE GENOMIC DNA]</scope>
    <source>
        <strain evidence="9">CCM 8702</strain>
    </source>
</reference>
<feature type="transmembrane region" description="Helical" evidence="6">
    <location>
        <begin position="750"/>
        <end position="773"/>
    </location>
</feature>
<dbReference type="InterPro" id="IPR013525">
    <property type="entry name" value="ABC2_TM"/>
</dbReference>
<keyword evidence="4 6" id="KW-0472">Membrane</keyword>
<evidence type="ECO:0000313" key="9">
    <source>
        <dbReference type="Proteomes" id="UP000605427"/>
    </source>
</evidence>
<keyword evidence="2 6" id="KW-0812">Transmembrane</keyword>
<comment type="subcellular location">
    <subcellularLocation>
        <location evidence="1">Membrane</location>
        <topology evidence="1">Multi-pass membrane protein</topology>
    </subcellularLocation>
</comment>
<comment type="caution">
    <text evidence="8">The sequence shown here is derived from an EMBL/GenBank/DDBJ whole genome shotgun (WGS) entry which is preliminary data.</text>
</comment>
<dbReference type="PANTHER" id="PTHR43077:SF5">
    <property type="entry name" value="PHAGE INFECTION PROTEIN"/>
    <property type="match status" value="1"/>
</dbReference>
<dbReference type="NCBIfam" id="TIGR03057">
    <property type="entry name" value="xxxLxxG_by_4"/>
    <property type="match status" value="12"/>
</dbReference>
<feature type="region of interest" description="Disordered" evidence="5">
    <location>
        <begin position="428"/>
        <end position="447"/>
    </location>
</feature>
<evidence type="ECO:0000256" key="6">
    <source>
        <dbReference type="SAM" id="Phobius"/>
    </source>
</evidence>
<keyword evidence="9" id="KW-1185">Reference proteome</keyword>
<dbReference type="PANTHER" id="PTHR43077">
    <property type="entry name" value="TRANSPORT PERMEASE YVFS-RELATED"/>
    <property type="match status" value="1"/>
</dbReference>
<feature type="transmembrane region" description="Helical" evidence="6">
    <location>
        <begin position="16"/>
        <end position="38"/>
    </location>
</feature>
<organism evidence="8 9">
    <name type="scientific">Saccharibacillus endophyticus</name>
    <dbReference type="NCBI Taxonomy" id="2060666"/>
    <lineage>
        <taxon>Bacteria</taxon>
        <taxon>Bacillati</taxon>
        <taxon>Bacillota</taxon>
        <taxon>Bacilli</taxon>
        <taxon>Bacillales</taxon>
        <taxon>Paenibacillaceae</taxon>
        <taxon>Saccharibacillus</taxon>
    </lineage>
</organism>
<dbReference type="Gene3D" id="1.10.287.950">
    <property type="entry name" value="Methyl-accepting chemotaxis protein"/>
    <property type="match status" value="2"/>
</dbReference>
<protein>
    <submittedName>
        <fullName evidence="8">Membrane protein</fullName>
    </submittedName>
</protein>